<keyword evidence="3" id="KW-1185">Reference proteome</keyword>
<sequence length="74" mass="8251">MDGRVEMISFWRAPLPPRSSSFRLATESMWCSPPLPCVEGDSRRGGRPRRSSSHLKLSLFSGQKDSSLLQKAST</sequence>
<dbReference type="Proteomes" id="UP000221165">
    <property type="component" value="Unassembled WGS sequence"/>
</dbReference>
<evidence type="ECO:0000256" key="1">
    <source>
        <dbReference type="SAM" id="MobiDB-lite"/>
    </source>
</evidence>
<protein>
    <submittedName>
        <fullName evidence="2">Uncharacterized protein</fullName>
    </submittedName>
</protein>
<proteinExistence type="predicted"/>
<dbReference type="GeneID" id="94434310"/>
<dbReference type="RefSeq" id="XP_067916926.1">
    <property type="nucleotide sequence ID" value="XM_068071099.1"/>
</dbReference>
<feature type="region of interest" description="Disordered" evidence="1">
    <location>
        <begin position="36"/>
        <end position="56"/>
    </location>
</feature>
<dbReference type="AlphaFoldDB" id="A0A2C6KF51"/>
<accession>A0A2C6KF51</accession>
<dbReference type="EMBL" id="MIGC01009187">
    <property type="protein sequence ID" value="PHJ15192.1"/>
    <property type="molecule type" value="Genomic_DNA"/>
</dbReference>
<organism evidence="2 3">
    <name type="scientific">Cystoisospora suis</name>
    <dbReference type="NCBI Taxonomy" id="483139"/>
    <lineage>
        <taxon>Eukaryota</taxon>
        <taxon>Sar</taxon>
        <taxon>Alveolata</taxon>
        <taxon>Apicomplexa</taxon>
        <taxon>Conoidasida</taxon>
        <taxon>Coccidia</taxon>
        <taxon>Eucoccidiorida</taxon>
        <taxon>Eimeriorina</taxon>
        <taxon>Sarcocystidae</taxon>
        <taxon>Cystoisospora</taxon>
    </lineage>
</organism>
<reference evidence="2 3" key="1">
    <citation type="journal article" date="2017" name="Int. J. Parasitol.">
        <title>The genome of the protozoan parasite Cystoisospora suis and a reverse vaccinology approach to identify vaccine candidates.</title>
        <authorList>
            <person name="Palmieri N."/>
            <person name="Shrestha A."/>
            <person name="Ruttkowski B."/>
            <person name="Beck T."/>
            <person name="Vogl C."/>
            <person name="Tomley F."/>
            <person name="Blake D.P."/>
            <person name="Joachim A."/>
        </authorList>
    </citation>
    <scope>NUCLEOTIDE SEQUENCE [LARGE SCALE GENOMIC DNA]</scope>
    <source>
        <strain evidence="2 3">Wien I</strain>
    </source>
</reference>
<name>A0A2C6KF51_9APIC</name>
<evidence type="ECO:0000313" key="3">
    <source>
        <dbReference type="Proteomes" id="UP000221165"/>
    </source>
</evidence>
<dbReference type="VEuPathDB" id="ToxoDB:CSUI_010998"/>
<gene>
    <name evidence="2" type="ORF">CSUI_010998</name>
</gene>
<comment type="caution">
    <text evidence="2">The sequence shown here is derived from an EMBL/GenBank/DDBJ whole genome shotgun (WGS) entry which is preliminary data.</text>
</comment>
<evidence type="ECO:0000313" key="2">
    <source>
        <dbReference type="EMBL" id="PHJ15192.1"/>
    </source>
</evidence>